<evidence type="ECO:0000313" key="2">
    <source>
        <dbReference type="Proteomes" id="UP001595789"/>
    </source>
</evidence>
<keyword evidence="2" id="KW-1185">Reference proteome</keyword>
<dbReference type="InterPro" id="IPR028185">
    <property type="entry name" value="Imm70"/>
</dbReference>
<proteinExistence type="predicted"/>
<evidence type="ECO:0000313" key="1">
    <source>
        <dbReference type="EMBL" id="MFC4211616.1"/>
    </source>
</evidence>
<reference evidence="2" key="1">
    <citation type="journal article" date="2019" name="Int. J. Syst. Evol. Microbiol.">
        <title>The Global Catalogue of Microorganisms (GCM) 10K type strain sequencing project: providing services to taxonomists for standard genome sequencing and annotation.</title>
        <authorList>
            <consortium name="The Broad Institute Genomics Platform"/>
            <consortium name="The Broad Institute Genome Sequencing Center for Infectious Disease"/>
            <person name="Wu L."/>
            <person name="Ma J."/>
        </authorList>
    </citation>
    <scope>NUCLEOTIDE SEQUENCE [LARGE SCALE GENOMIC DNA]</scope>
    <source>
        <strain evidence="2">CCM 8691</strain>
    </source>
</reference>
<protein>
    <submittedName>
        <fullName evidence="1">Imm70 family immunity protein</fullName>
    </submittedName>
</protein>
<sequence length="117" mass="13375">MFLSNVAYHLEDGKWGNVYPMLMNKLYKGELPVANVENAINELQKIKAQFKLVMPDQAIWEIEYPARKSPFAGDTAQRITDLSNYFYTSDARDLFDVIQTTLETALKVKKNVAVQSI</sequence>
<dbReference type="EMBL" id="JBHSBW010000011">
    <property type="protein sequence ID" value="MFC4211616.1"/>
    <property type="molecule type" value="Genomic_DNA"/>
</dbReference>
<dbReference type="Proteomes" id="UP001595789">
    <property type="component" value="Unassembled WGS sequence"/>
</dbReference>
<organism evidence="1 2">
    <name type="scientific">Pedobacter lithocola</name>
    <dbReference type="NCBI Taxonomy" id="1908239"/>
    <lineage>
        <taxon>Bacteria</taxon>
        <taxon>Pseudomonadati</taxon>
        <taxon>Bacteroidota</taxon>
        <taxon>Sphingobacteriia</taxon>
        <taxon>Sphingobacteriales</taxon>
        <taxon>Sphingobacteriaceae</taxon>
        <taxon>Pedobacter</taxon>
    </lineage>
</organism>
<name>A0ABV8PBV8_9SPHI</name>
<gene>
    <name evidence="1" type="ORF">ACFOWA_10505</name>
</gene>
<comment type="caution">
    <text evidence="1">The sequence shown here is derived from an EMBL/GenBank/DDBJ whole genome shotgun (WGS) entry which is preliminary data.</text>
</comment>
<accession>A0ABV8PBV8</accession>
<dbReference type="RefSeq" id="WP_378984883.1">
    <property type="nucleotide sequence ID" value="NZ_JBHSBW010000011.1"/>
</dbReference>
<dbReference type="Pfam" id="PF15601">
    <property type="entry name" value="Imm70"/>
    <property type="match status" value="1"/>
</dbReference>